<reference evidence="3" key="1">
    <citation type="journal article" date="2019" name="Int. J. Syst. Evol. Microbiol.">
        <title>The Global Catalogue of Microorganisms (GCM) 10K type strain sequencing project: providing services to taxonomists for standard genome sequencing and annotation.</title>
        <authorList>
            <consortium name="The Broad Institute Genomics Platform"/>
            <consortium name="The Broad Institute Genome Sequencing Center for Infectious Disease"/>
            <person name="Wu L."/>
            <person name="Ma J."/>
        </authorList>
    </citation>
    <scope>NUCLEOTIDE SEQUENCE [LARGE SCALE GENOMIC DNA]</scope>
    <source>
        <strain evidence="3">CCUG 55074</strain>
    </source>
</reference>
<evidence type="ECO:0000256" key="1">
    <source>
        <dbReference type="SAM" id="SignalP"/>
    </source>
</evidence>
<evidence type="ECO:0000313" key="2">
    <source>
        <dbReference type="EMBL" id="MFD1191493.1"/>
    </source>
</evidence>
<protein>
    <submittedName>
        <fullName evidence="2">Uncharacterized protein</fullName>
    </submittedName>
</protein>
<dbReference type="RefSeq" id="WP_374347336.1">
    <property type="nucleotide sequence ID" value="NZ_JBHTLQ010000028.1"/>
</dbReference>
<dbReference type="EMBL" id="JBHTLQ010000028">
    <property type="protein sequence ID" value="MFD1191493.1"/>
    <property type="molecule type" value="Genomic_DNA"/>
</dbReference>
<keyword evidence="1" id="KW-0732">Signal</keyword>
<feature type="signal peptide" evidence="1">
    <location>
        <begin position="1"/>
        <end position="20"/>
    </location>
</feature>
<feature type="chain" id="PRO_5047383535" evidence="1">
    <location>
        <begin position="21"/>
        <end position="100"/>
    </location>
</feature>
<comment type="caution">
    <text evidence="2">The sequence shown here is derived from an EMBL/GenBank/DDBJ whole genome shotgun (WGS) entry which is preliminary data.</text>
</comment>
<accession>A0ABW3T3I8</accession>
<name>A0ABW3T3I8_9CAUL</name>
<keyword evidence="3" id="KW-1185">Reference proteome</keyword>
<dbReference type="Proteomes" id="UP001597216">
    <property type="component" value="Unassembled WGS sequence"/>
</dbReference>
<proteinExistence type="predicted"/>
<organism evidence="2 3">
    <name type="scientific">Phenylobacterium conjunctum</name>
    <dbReference type="NCBI Taxonomy" id="1298959"/>
    <lineage>
        <taxon>Bacteria</taxon>
        <taxon>Pseudomonadati</taxon>
        <taxon>Pseudomonadota</taxon>
        <taxon>Alphaproteobacteria</taxon>
        <taxon>Caulobacterales</taxon>
        <taxon>Caulobacteraceae</taxon>
        <taxon>Phenylobacterium</taxon>
    </lineage>
</organism>
<gene>
    <name evidence="2" type="ORF">ACFQ27_12960</name>
</gene>
<evidence type="ECO:0000313" key="3">
    <source>
        <dbReference type="Proteomes" id="UP001597216"/>
    </source>
</evidence>
<sequence length="100" mass="10044">MKKTLAAGLVGLTLSFGALAAAPALADGAAVSVDTTSIADLAANPATKAILDKDVPGLTAHPAFDQFKGMTLKALQPMSGGQLTDEQIAAVQADLDKLPK</sequence>